<evidence type="ECO:0000256" key="5">
    <source>
        <dbReference type="ARBA" id="ARBA00037297"/>
    </source>
</evidence>
<keyword evidence="3" id="KW-0268">Exocytosis</keyword>
<evidence type="ECO:0000256" key="6">
    <source>
        <dbReference type="SAM" id="MobiDB-lite"/>
    </source>
</evidence>
<protein>
    <recommendedName>
        <fullName evidence="9">Complexin</fullName>
    </recommendedName>
</protein>
<dbReference type="SUPFAM" id="SSF58038">
    <property type="entry name" value="SNARE fusion complex"/>
    <property type="match status" value="1"/>
</dbReference>
<feature type="compositionally biased region" description="Basic and acidic residues" evidence="6">
    <location>
        <begin position="15"/>
        <end position="66"/>
    </location>
</feature>
<feature type="region of interest" description="Disordered" evidence="6">
    <location>
        <begin position="1"/>
        <end position="115"/>
    </location>
</feature>
<evidence type="ECO:0008006" key="9">
    <source>
        <dbReference type="Google" id="ProtNLM"/>
    </source>
</evidence>
<sequence>MDFIVKQALGGATKDLNKMMDKGSEEADPKQLEAEKEHLEAMEEQEAERKEKHRKFEESREKERQRIRNKYGLKRKDELEAEEKAKREEETEGRLTRDKKPSMELQEEEEEESMTSYPLYYDRVNSFFCDVINRHRRIS</sequence>
<accession>A0ABP0G8F3</accession>
<proteinExistence type="inferred from homology"/>
<feature type="compositionally biased region" description="Basic and acidic residues" evidence="6">
    <location>
        <begin position="74"/>
        <end position="102"/>
    </location>
</feature>
<comment type="caution">
    <text evidence="7">The sequence shown here is derived from an EMBL/GenBank/DDBJ whole genome shotgun (WGS) entry which is preliminary data.</text>
</comment>
<name>A0ABP0G8F3_CLALP</name>
<evidence type="ECO:0000313" key="8">
    <source>
        <dbReference type="Proteomes" id="UP001642483"/>
    </source>
</evidence>
<dbReference type="PANTHER" id="PTHR16705:SF4">
    <property type="entry name" value="COMPLEXIN"/>
    <property type="match status" value="1"/>
</dbReference>
<evidence type="ECO:0000256" key="3">
    <source>
        <dbReference type="ARBA" id="ARBA00022483"/>
    </source>
</evidence>
<dbReference type="Pfam" id="PF05835">
    <property type="entry name" value="Synaphin"/>
    <property type="match status" value="1"/>
</dbReference>
<comment type="similarity">
    <text evidence="1">Belongs to the complexin/synaphin family.</text>
</comment>
<comment type="function">
    <text evidence="5">Positively regulates a late step in synaptic vesicle exocytosis.</text>
</comment>
<dbReference type="Gene3D" id="1.20.5.580">
    <property type="entry name" value="Single Helix bin"/>
    <property type="match status" value="1"/>
</dbReference>
<organism evidence="7 8">
    <name type="scientific">Clavelina lepadiformis</name>
    <name type="common">Light-bulb sea squirt</name>
    <name type="synonym">Ascidia lepadiformis</name>
    <dbReference type="NCBI Taxonomy" id="159417"/>
    <lineage>
        <taxon>Eukaryota</taxon>
        <taxon>Metazoa</taxon>
        <taxon>Chordata</taxon>
        <taxon>Tunicata</taxon>
        <taxon>Ascidiacea</taxon>
        <taxon>Aplousobranchia</taxon>
        <taxon>Clavelinidae</taxon>
        <taxon>Clavelina</taxon>
    </lineage>
</organism>
<dbReference type="Proteomes" id="UP001642483">
    <property type="component" value="Unassembled WGS sequence"/>
</dbReference>
<keyword evidence="4" id="KW-0532">Neurotransmitter transport</keyword>
<dbReference type="InterPro" id="IPR008849">
    <property type="entry name" value="Synaphin"/>
</dbReference>
<evidence type="ECO:0000256" key="2">
    <source>
        <dbReference type="ARBA" id="ARBA00022448"/>
    </source>
</evidence>
<keyword evidence="2" id="KW-0813">Transport</keyword>
<dbReference type="PANTHER" id="PTHR16705">
    <property type="entry name" value="COMPLEXIN"/>
    <property type="match status" value="1"/>
</dbReference>
<keyword evidence="8" id="KW-1185">Reference proteome</keyword>
<evidence type="ECO:0000313" key="7">
    <source>
        <dbReference type="EMBL" id="CAK8688091.1"/>
    </source>
</evidence>
<evidence type="ECO:0000256" key="4">
    <source>
        <dbReference type="ARBA" id="ARBA00022775"/>
    </source>
</evidence>
<gene>
    <name evidence="7" type="ORF">CVLEPA_LOCUS20125</name>
</gene>
<reference evidence="7 8" key="1">
    <citation type="submission" date="2024-02" db="EMBL/GenBank/DDBJ databases">
        <authorList>
            <person name="Daric V."/>
            <person name="Darras S."/>
        </authorList>
    </citation>
    <scope>NUCLEOTIDE SEQUENCE [LARGE SCALE GENOMIC DNA]</scope>
</reference>
<dbReference type="EMBL" id="CAWYQH010000108">
    <property type="protein sequence ID" value="CAK8688091.1"/>
    <property type="molecule type" value="Genomic_DNA"/>
</dbReference>
<evidence type="ECO:0000256" key="1">
    <source>
        <dbReference type="ARBA" id="ARBA00005396"/>
    </source>
</evidence>